<dbReference type="SUPFAM" id="SSF48498">
    <property type="entry name" value="Tetracyclin repressor-like, C-terminal domain"/>
    <property type="match status" value="1"/>
</dbReference>
<evidence type="ECO:0000256" key="5">
    <source>
        <dbReference type="SAM" id="MobiDB-lite"/>
    </source>
</evidence>
<evidence type="ECO:0000259" key="6">
    <source>
        <dbReference type="PROSITE" id="PS50977"/>
    </source>
</evidence>
<evidence type="ECO:0000256" key="1">
    <source>
        <dbReference type="ARBA" id="ARBA00023015"/>
    </source>
</evidence>
<dbReference type="InterPro" id="IPR001647">
    <property type="entry name" value="HTH_TetR"/>
</dbReference>
<evidence type="ECO:0000256" key="4">
    <source>
        <dbReference type="PROSITE-ProRule" id="PRU00335"/>
    </source>
</evidence>
<sequence>MFDVTEVLPTPPWKKPRRPAAPSREPLTADKIVDAALKVLDTEGLDAVSMRRVADELHTGAASLYAHVANKEELLDLVRERVLSEVRLPEPDPARWQDQIRELAFEIQRAHAQHRDIARLSLGNIPVGYHALRVGECMLAIMLAGGVPSNVAALATDRLSLYIAADSYEGALIVSRYKLDSPEASEHFQAHLSEIHEYYKTLPQDRFPSLRQHVDELIQADSDERFAFGLDMLIRSLETYTLKPSDRS</sequence>
<feature type="region of interest" description="Disordered" evidence="5">
    <location>
        <begin position="1"/>
        <end position="27"/>
    </location>
</feature>
<proteinExistence type="predicted"/>
<dbReference type="Proteomes" id="UP000198362">
    <property type="component" value="Unassembled WGS sequence"/>
</dbReference>
<dbReference type="InterPro" id="IPR050109">
    <property type="entry name" value="HTH-type_TetR-like_transc_reg"/>
</dbReference>
<dbReference type="PRINTS" id="PR00455">
    <property type="entry name" value="HTHTETR"/>
</dbReference>
<dbReference type="GO" id="GO:0003700">
    <property type="term" value="F:DNA-binding transcription factor activity"/>
    <property type="evidence" value="ECO:0007669"/>
    <property type="project" value="TreeGrafter"/>
</dbReference>
<dbReference type="SUPFAM" id="SSF46689">
    <property type="entry name" value="Homeodomain-like"/>
    <property type="match status" value="1"/>
</dbReference>
<dbReference type="GO" id="GO:0045892">
    <property type="term" value="P:negative regulation of DNA-templated transcription"/>
    <property type="evidence" value="ECO:0007669"/>
    <property type="project" value="InterPro"/>
</dbReference>
<protein>
    <submittedName>
        <fullName evidence="7">Regulatory protein, tetR family</fullName>
    </submittedName>
</protein>
<keyword evidence="2 4" id="KW-0238">DNA-binding</keyword>
<dbReference type="InterPro" id="IPR004111">
    <property type="entry name" value="Repressor_TetR_C"/>
</dbReference>
<gene>
    <name evidence="7" type="ORF">SAMN05421812_114108</name>
</gene>
<dbReference type="OrthoDB" id="329481at2"/>
<keyword evidence="3" id="KW-0804">Transcription</keyword>
<keyword evidence="1" id="KW-0805">Transcription regulation</keyword>
<reference evidence="7 8" key="1">
    <citation type="submission" date="2017-06" db="EMBL/GenBank/DDBJ databases">
        <authorList>
            <person name="Kim H.J."/>
            <person name="Triplett B.A."/>
        </authorList>
    </citation>
    <scope>NUCLEOTIDE SEQUENCE [LARGE SCALE GENOMIC DNA]</scope>
    <source>
        <strain evidence="7 8">CGMCC 4.5593</strain>
    </source>
</reference>
<dbReference type="PANTHER" id="PTHR30055">
    <property type="entry name" value="HTH-TYPE TRANSCRIPTIONAL REGULATOR RUTR"/>
    <property type="match status" value="1"/>
</dbReference>
<evidence type="ECO:0000256" key="2">
    <source>
        <dbReference type="ARBA" id="ARBA00023125"/>
    </source>
</evidence>
<dbReference type="PROSITE" id="PS50977">
    <property type="entry name" value="HTH_TETR_2"/>
    <property type="match status" value="1"/>
</dbReference>
<dbReference type="AlphaFoldDB" id="A0A239P6R5"/>
<organism evidence="7 8">
    <name type="scientific">Asanoa hainanensis</name>
    <dbReference type="NCBI Taxonomy" id="560556"/>
    <lineage>
        <taxon>Bacteria</taxon>
        <taxon>Bacillati</taxon>
        <taxon>Actinomycetota</taxon>
        <taxon>Actinomycetes</taxon>
        <taxon>Micromonosporales</taxon>
        <taxon>Micromonosporaceae</taxon>
        <taxon>Asanoa</taxon>
    </lineage>
</organism>
<accession>A0A239P6R5</accession>
<dbReference type="InterPro" id="IPR009057">
    <property type="entry name" value="Homeodomain-like_sf"/>
</dbReference>
<dbReference type="EMBL" id="FZPH01000014">
    <property type="protein sequence ID" value="SNT62533.1"/>
    <property type="molecule type" value="Genomic_DNA"/>
</dbReference>
<feature type="domain" description="HTH tetR-type" evidence="6">
    <location>
        <begin position="26"/>
        <end position="86"/>
    </location>
</feature>
<evidence type="ECO:0000256" key="3">
    <source>
        <dbReference type="ARBA" id="ARBA00023163"/>
    </source>
</evidence>
<name>A0A239P6R5_9ACTN</name>
<dbReference type="PANTHER" id="PTHR30055:SF151">
    <property type="entry name" value="TRANSCRIPTIONAL REGULATORY PROTEIN"/>
    <property type="match status" value="1"/>
</dbReference>
<dbReference type="Pfam" id="PF00440">
    <property type="entry name" value="TetR_N"/>
    <property type="match status" value="1"/>
</dbReference>
<evidence type="ECO:0000313" key="7">
    <source>
        <dbReference type="EMBL" id="SNT62533.1"/>
    </source>
</evidence>
<evidence type="ECO:0000313" key="8">
    <source>
        <dbReference type="Proteomes" id="UP000198362"/>
    </source>
</evidence>
<feature type="DNA-binding region" description="H-T-H motif" evidence="4">
    <location>
        <begin position="49"/>
        <end position="68"/>
    </location>
</feature>
<dbReference type="InterPro" id="IPR036271">
    <property type="entry name" value="Tet_transcr_reg_TetR-rel_C_sf"/>
</dbReference>
<keyword evidence="8" id="KW-1185">Reference proteome</keyword>
<dbReference type="Gene3D" id="1.10.357.10">
    <property type="entry name" value="Tetracycline Repressor, domain 2"/>
    <property type="match status" value="1"/>
</dbReference>
<dbReference type="Pfam" id="PF02909">
    <property type="entry name" value="TetR_C_1"/>
    <property type="match status" value="1"/>
</dbReference>
<dbReference type="GO" id="GO:0000976">
    <property type="term" value="F:transcription cis-regulatory region binding"/>
    <property type="evidence" value="ECO:0007669"/>
    <property type="project" value="TreeGrafter"/>
</dbReference>